<dbReference type="InterPro" id="IPR040449">
    <property type="entry name" value="Peptidase_S66_N"/>
</dbReference>
<dbReference type="Proteomes" id="UP000199309">
    <property type="component" value="Unassembled WGS sequence"/>
</dbReference>
<keyword evidence="2 9" id="KW-0121">Carboxypeptidase</keyword>
<accession>A0A1G9Z065</accession>
<evidence type="ECO:0000259" key="8">
    <source>
        <dbReference type="Pfam" id="PF17676"/>
    </source>
</evidence>
<evidence type="ECO:0000256" key="3">
    <source>
        <dbReference type="ARBA" id="ARBA00022670"/>
    </source>
</evidence>
<protein>
    <submittedName>
        <fullName evidence="9">Muramoyltetrapeptide carboxypeptidase</fullName>
    </submittedName>
</protein>
<dbReference type="InterPro" id="IPR040921">
    <property type="entry name" value="Peptidase_S66C"/>
</dbReference>
<feature type="active site" description="Charge relay system" evidence="6">
    <location>
        <position position="283"/>
    </location>
</feature>
<dbReference type="RefSeq" id="WP_245675142.1">
    <property type="nucleotide sequence ID" value="NZ_FNHQ01000026.1"/>
</dbReference>
<dbReference type="SUPFAM" id="SSF52317">
    <property type="entry name" value="Class I glutamine amidotransferase-like"/>
    <property type="match status" value="1"/>
</dbReference>
<dbReference type="Gene3D" id="3.40.50.10740">
    <property type="entry name" value="Class I glutamine amidotransferase-like"/>
    <property type="match status" value="1"/>
</dbReference>
<dbReference type="GO" id="GO:0006508">
    <property type="term" value="P:proteolysis"/>
    <property type="evidence" value="ECO:0007669"/>
    <property type="project" value="UniProtKB-KW"/>
</dbReference>
<dbReference type="PANTHER" id="PTHR30237">
    <property type="entry name" value="MURAMOYLTETRAPEPTIDE CARBOXYPEPTIDASE"/>
    <property type="match status" value="1"/>
</dbReference>
<dbReference type="PIRSF" id="PIRSF028757">
    <property type="entry name" value="LD-carboxypeptidase"/>
    <property type="match status" value="1"/>
</dbReference>
<dbReference type="GO" id="GO:0004180">
    <property type="term" value="F:carboxypeptidase activity"/>
    <property type="evidence" value="ECO:0007669"/>
    <property type="project" value="UniProtKB-KW"/>
</dbReference>
<keyword evidence="3" id="KW-0645">Protease</keyword>
<dbReference type="CDD" id="cd07025">
    <property type="entry name" value="Peptidase_S66"/>
    <property type="match status" value="1"/>
</dbReference>
<evidence type="ECO:0000256" key="6">
    <source>
        <dbReference type="PIRSR" id="PIRSR028757-1"/>
    </source>
</evidence>
<evidence type="ECO:0000259" key="7">
    <source>
        <dbReference type="Pfam" id="PF02016"/>
    </source>
</evidence>
<keyword evidence="5" id="KW-0720">Serine protease</keyword>
<dbReference type="Pfam" id="PF17676">
    <property type="entry name" value="Peptidase_S66C"/>
    <property type="match status" value="1"/>
</dbReference>
<feature type="active site" description="Charge relay system" evidence="6">
    <location>
        <position position="212"/>
    </location>
</feature>
<dbReference type="SUPFAM" id="SSF141986">
    <property type="entry name" value="LD-carboxypeptidase A C-terminal domain-like"/>
    <property type="match status" value="1"/>
</dbReference>
<name>A0A1G9Z065_9FIRM</name>
<dbReference type="InterPro" id="IPR029062">
    <property type="entry name" value="Class_I_gatase-like"/>
</dbReference>
<evidence type="ECO:0000313" key="9">
    <source>
        <dbReference type="EMBL" id="SDN14577.1"/>
    </source>
</evidence>
<comment type="similarity">
    <text evidence="1">Belongs to the peptidase S66 family.</text>
</comment>
<dbReference type="EMBL" id="FNHQ01000026">
    <property type="protein sequence ID" value="SDN14577.1"/>
    <property type="molecule type" value="Genomic_DNA"/>
</dbReference>
<evidence type="ECO:0000256" key="1">
    <source>
        <dbReference type="ARBA" id="ARBA00010233"/>
    </source>
</evidence>
<evidence type="ECO:0000313" key="10">
    <source>
        <dbReference type="Proteomes" id="UP000199309"/>
    </source>
</evidence>
<feature type="domain" description="LD-carboxypeptidase N-terminal" evidence="7">
    <location>
        <begin position="16"/>
        <end position="132"/>
    </location>
</feature>
<feature type="active site" description="Nucleophile" evidence="6">
    <location>
        <position position="112"/>
    </location>
</feature>
<evidence type="ECO:0000256" key="5">
    <source>
        <dbReference type="ARBA" id="ARBA00022825"/>
    </source>
</evidence>
<evidence type="ECO:0000256" key="2">
    <source>
        <dbReference type="ARBA" id="ARBA00022645"/>
    </source>
</evidence>
<organism evidence="9 10">
    <name type="scientific">Megasphaera paucivorans</name>
    <dbReference type="NCBI Taxonomy" id="349095"/>
    <lineage>
        <taxon>Bacteria</taxon>
        <taxon>Bacillati</taxon>
        <taxon>Bacillota</taxon>
        <taxon>Negativicutes</taxon>
        <taxon>Veillonellales</taxon>
        <taxon>Veillonellaceae</taxon>
        <taxon>Megasphaera</taxon>
    </lineage>
</organism>
<gene>
    <name evidence="9" type="ORF">SAMN05660299_02203</name>
</gene>
<feature type="domain" description="LD-carboxypeptidase C-terminal" evidence="8">
    <location>
        <begin position="181"/>
        <end position="296"/>
    </location>
</feature>
<dbReference type="InterPro" id="IPR027478">
    <property type="entry name" value="LdcA_N"/>
</dbReference>
<dbReference type="PANTHER" id="PTHR30237:SF2">
    <property type="entry name" value="MUREIN TETRAPEPTIDE CARBOXYPEPTIDASE"/>
    <property type="match status" value="1"/>
</dbReference>
<proteinExistence type="inferred from homology"/>
<dbReference type="InterPro" id="IPR003507">
    <property type="entry name" value="S66_fam"/>
</dbReference>
<keyword evidence="10" id="KW-1185">Reference proteome</keyword>
<keyword evidence="4" id="KW-0378">Hydrolase</keyword>
<dbReference type="AlphaFoldDB" id="A0A1G9Z065"/>
<dbReference type="STRING" id="349095.SAMN05660299_02203"/>
<dbReference type="Pfam" id="PF02016">
    <property type="entry name" value="Peptidase_S66"/>
    <property type="match status" value="1"/>
</dbReference>
<sequence>MNTYIMGQGLAPGDTIAIVAPSAPLAGEELQKSRIFLETLGYHVVLGKTVTSDWGYLAGRDDMRAADINAAFKDSHIDAVICLRGGYGATRLLDLLDYDSIAAHPKLFIGFSDITALHTALHERCHMATIHGPMALTLGRKTATQYTLRQFAAGLIQPVRQGPFLLPPRTALRGLVPGFVQGTICGGNISVLTAMIGTPYELQGTGELLFLEEIGEDAYAIDRMLRQMEQSGLINRIRGIIFGEFTRCGPRSEAPFEFTVQQIIAQYAERWNKPALMGLPVGHGRQNGWLPLGVNAFIQIENNGKARFIIE</sequence>
<evidence type="ECO:0000256" key="4">
    <source>
        <dbReference type="ARBA" id="ARBA00022801"/>
    </source>
</evidence>
<dbReference type="Gene3D" id="3.50.30.60">
    <property type="entry name" value="LD-carboxypeptidase A C-terminal domain-like"/>
    <property type="match status" value="1"/>
</dbReference>
<reference evidence="9 10" key="1">
    <citation type="submission" date="2016-10" db="EMBL/GenBank/DDBJ databases">
        <authorList>
            <person name="de Groot N.N."/>
        </authorList>
    </citation>
    <scope>NUCLEOTIDE SEQUENCE [LARGE SCALE GENOMIC DNA]</scope>
    <source>
        <strain evidence="9 10">DSM 16981</strain>
    </source>
</reference>
<dbReference type="GO" id="GO:0008236">
    <property type="term" value="F:serine-type peptidase activity"/>
    <property type="evidence" value="ECO:0007669"/>
    <property type="project" value="UniProtKB-KW"/>
</dbReference>
<dbReference type="InterPro" id="IPR027461">
    <property type="entry name" value="Carboxypeptidase_A_C_sf"/>
</dbReference>